<feature type="compositionally biased region" description="Basic and acidic residues" evidence="1">
    <location>
        <begin position="44"/>
        <end position="54"/>
    </location>
</feature>
<evidence type="ECO:0000313" key="2">
    <source>
        <dbReference type="EMBL" id="EKG08973.1"/>
    </source>
</evidence>
<feature type="compositionally biased region" description="Low complexity" evidence="1">
    <location>
        <begin position="82"/>
        <end position="94"/>
    </location>
</feature>
<dbReference type="HOGENOM" id="CLU_1631032_0_0_1"/>
<feature type="region of interest" description="Disordered" evidence="1">
    <location>
        <begin position="43"/>
        <end position="107"/>
    </location>
</feature>
<dbReference type="AlphaFoldDB" id="K2R453"/>
<dbReference type="OrthoDB" id="8062037at2759"/>
<dbReference type="EMBL" id="AHHD01000867">
    <property type="protein sequence ID" value="EKG08973.1"/>
    <property type="molecule type" value="Genomic_DNA"/>
</dbReference>
<evidence type="ECO:0000256" key="1">
    <source>
        <dbReference type="SAM" id="MobiDB-lite"/>
    </source>
</evidence>
<sequence>MGTPPETRETVFCHECQKEWYRDQHGLTCPYCNSEFTEILEPDQEARGDKKNLRDVPNSTKGVPAASPFGNSTRLQRNVPNSYSTTSTRSTSFGGTHGDNHVHNNHGDANVVSNPLFRNFVTMIRSITGGGLRTPPGEQQQHGRGHGQLGPSAREETSSGSGP</sequence>
<name>K2R453_MACPH</name>
<dbReference type="Proteomes" id="UP000007129">
    <property type="component" value="Unassembled WGS sequence"/>
</dbReference>
<comment type="caution">
    <text evidence="2">The sequence shown here is derived from an EMBL/GenBank/DDBJ whole genome shotgun (WGS) entry which is preliminary data.</text>
</comment>
<organism evidence="2 3">
    <name type="scientific">Macrophomina phaseolina (strain MS6)</name>
    <name type="common">Charcoal rot fungus</name>
    <dbReference type="NCBI Taxonomy" id="1126212"/>
    <lineage>
        <taxon>Eukaryota</taxon>
        <taxon>Fungi</taxon>
        <taxon>Dikarya</taxon>
        <taxon>Ascomycota</taxon>
        <taxon>Pezizomycotina</taxon>
        <taxon>Dothideomycetes</taxon>
        <taxon>Dothideomycetes incertae sedis</taxon>
        <taxon>Botryosphaeriales</taxon>
        <taxon>Botryosphaeriaceae</taxon>
        <taxon>Macrophomina</taxon>
    </lineage>
</organism>
<dbReference type="InParanoid" id="K2R453"/>
<dbReference type="VEuPathDB" id="FungiDB:MPH_14067"/>
<reference evidence="2 3" key="1">
    <citation type="journal article" date="2012" name="BMC Genomics">
        <title>Tools to kill: Genome of one of the most destructive plant pathogenic fungi Macrophomina phaseolina.</title>
        <authorList>
            <person name="Islam M.S."/>
            <person name="Haque M.S."/>
            <person name="Islam M.M."/>
            <person name="Emdad E.M."/>
            <person name="Halim A."/>
            <person name="Hossen Q.M.M."/>
            <person name="Hossain M.Z."/>
            <person name="Ahmed B."/>
            <person name="Rahim S."/>
            <person name="Rahman M.S."/>
            <person name="Alam M.M."/>
            <person name="Hou S."/>
            <person name="Wan X."/>
            <person name="Saito J.A."/>
            <person name="Alam M."/>
        </authorList>
    </citation>
    <scope>NUCLEOTIDE SEQUENCE [LARGE SCALE GENOMIC DNA]</scope>
    <source>
        <strain evidence="2 3">MS6</strain>
    </source>
</reference>
<gene>
    <name evidence="2" type="ORF">MPH_14067</name>
</gene>
<feature type="compositionally biased region" description="Polar residues" evidence="1">
    <location>
        <begin position="69"/>
        <end position="81"/>
    </location>
</feature>
<protein>
    <submittedName>
        <fullName evidence="2">Uncharacterized protein</fullName>
    </submittedName>
</protein>
<accession>K2R453</accession>
<evidence type="ECO:0000313" key="3">
    <source>
        <dbReference type="Proteomes" id="UP000007129"/>
    </source>
</evidence>
<proteinExistence type="predicted"/>
<feature type="non-terminal residue" evidence="2">
    <location>
        <position position="163"/>
    </location>
</feature>
<feature type="region of interest" description="Disordered" evidence="1">
    <location>
        <begin position="128"/>
        <end position="163"/>
    </location>
</feature>
<dbReference type="STRING" id="1126212.K2R453"/>